<evidence type="ECO:0000313" key="3">
    <source>
        <dbReference type="EMBL" id="NKX51989.1"/>
    </source>
</evidence>
<proteinExistence type="inferred from homology"/>
<evidence type="ECO:0000256" key="2">
    <source>
        <dbReference type="ARBA" id="ARBA00023002"/>
    </source>
</evidence>
<dbReference type="InterPro" id="IPR036291">
    <property type="entry name" value="NAD(P)-bd_dom_sf"/>
</dbReference>
<feature type="non-terminal residue" evidence="3">
    <location>
        <position position="1"/>
    </location>
</feature>
<protein>
    <submittedName>
        <fullName evidence="3">D-threitol dehydrogenase</fullName>
    </submittedName>
</protein>
<dbReference type="PANTHER" id="PTHR42760">
    <property type="entry name" value="SHORT-CHAIN DEHYDROGENASES/REDUCTASES FAMILY MEMBER"/>
    <property type="match status" value="1"/>
</dbReference>
<evidence type="ECO:0000256" key="1">
    <source>
        <dbReference type="ARBA" id="ARBA00006484"/>
    </source>
</evidence>
<keyword evidence="4" id="KW-1185">Reference proteome</keyword>
<dbReference type="Proteomes" id="UP000523795">
    <property type="component" value="Unassembled WGS sequence"/>
</dbReference>
<dbReference type="Gene3D" id="3.40.50.720">
    <property type="entry name" value="NAD(P)-binding Rossmann-like Domain"/>
    <property type="match status" value="1"/>
</dbReference>
<dbReference type="EMBL" id="JAAZSR010000367">
    <property type="protein sequence ID" value="NKX51989.1"/>
    <property type="molecule type" value="Genomic_DNA"/>
</dbReference>
<dbReference type="CDD" id="cd05233">
    <property type="entry name" value="SDR_c"/>
    <property type="match status" value="1"/>
</dbReference>
<dbReference type="PRINTS" id="PR00081">
    <property type="entry name" value="GDHRDH"/>
</dbReference>
<dbReference type="PANTHER" id="PTHR42760:SF115">
    <property type="entry name" value="3-OXOACYL-[ACYL-CARRIER-PROTEIN] REDUCTASE FABG"/>
    <property type="match status" value="1"/>
</dbReference>
<dbReference type="PROSITE" id="PS00061">
    <property type="entry name" value="ADH_SHORT"/>
    <property type="match status" value="1"/>
</dbReference>
<dbReference type="PRINTS" id="PR00080">
    <property type="entry name" value="SDRFAMILY"/>
</dbReference>
<dbReference type="Pfam" id="PF13561">
    <property type="entry name" value="adh_short_C2"/>
    <property type="match status" value="1"/>
</dbReference>
<gene>
    <name evidence="3" type="ORF">HER39_15730</name>
</gene>
<comment type="caution">
    <text evidence="3">The sequence shown here is derived from an EMBL/GenBank/DDBJ whole genome shotgun (WGS) entry which is preliminary data.</text>
</comment>
<evidence type="ECO:0000313" key="4">
    <source>
        <dbReference type="Proteomes" id="UP000523795"/>
    </source>
</evidence>
<organism evidence="3 4">
    <name type="scientific">Arthrobacter deserti</name>
    <dbReference type="NCBI Taxonomy" id="1742687"/>
    <lineage>
        <taxon>Bacteria</taxon>
        <taxon>Bacillati</taxon>
        <taxon>Actinomycetota</taxon>
        <taxon>Actinomycetes</taxon>
        <taxon>Micrococcales</taxon>
        <taxon>Micrococcaceae</taxon>
        <taxon>Arthrobacter</taxon>
    </lineage>
</organism>
<name>A0ABX1JT82_9MICC</name>
<dbReference type="InterPro" id="IPR002347">
    <property type="entry name" value="SDR_fam"/>
</dbReference>
<dbReference type="InterPro" id="IPR020904">
    <property type="entry name" value="Sc_DH/Rdtase_CS"/>
</dbReference>
<reference evidence="3 4" key="1">
    <citation type="submission" date="2020-04" db="EMBL/GenBank/DDBJ databases">
        <authorList>
            <person name="Liu S."/>
        </authorList>
    </citation>
    <scope>NUCLEOTIDE SEQUENCE [LARGE SCALE GENOMIC DNA]</scope>
    <source>
        <strain evidence="3 4">CGMCC 1.15091</strain>
    </source>
</reference>
<dbReference type="NCBIfam" id="NF005309">
    <property type="entry name" value="PRK06841.1"/>
    <property type="match status" value="1"/>
</dbReference>
<dbReference type="SUPFAM" id="SSF51735">
    <property type="entry name" value="NAD(P)-binding Rossmann-fold domains"/>
    <property type="match status" value="1"/>
</dbReference>
<comment type="similarity">
    <text evidence="1">Belongs to the short-chain dehydrogenases/reductases (SDR) family.</text>
</comment>
<sequence>ASGIGNSVARYFAERGARIVGVDLNDSVAAAMAELPGDGHHGIAQDLTAEGAAQKVVEEAVGVAGTVDILVTSAGVVLLDTALVLSERMWDATISANLSASFKMAQAAGRVMTEKGHGRIINLASQASVIGLDQHVAYCASKAGVVGMTKVLSMEWAPQGVTVNAVSPTVVETPLGKQAWAGEKGEAMKKLIPVGRFAQPEEVAALIAYLAGPNAGMITGENILIDGGYSSI</sequence>
<accession>A0ABX1JT82</accession>
<keyword evidence="2" id="KW-0560">Oxidoreductase</keyword>